<sequence length="85" mass="9095">MAIQVGACRVCAEGTNTFLAKNKSIYAYSSAIGHNGNTTFTINIAGDPRTAKYKSLFSHGLGEVQGIWSSRTTSPKQGAQHHLLL</sequence>
<evidence type="ECO:0000313" key="1">
    <source>
        <dbReference type="EMBL" id="EAQ91378.1"/>
    </source>
</evidence>
<dbReference type="HOGENOM" id="CLU_2512422_0_0_1"/>
<proteinExistence type="predicted"/>
<evidence type="ECO:0000313" key="2">
    <source>
        <dbReference type="Proteomes" id="UP000001056"/>
    </source>
</evidence>
<accession>Q2H8Z1</accession>
<dbReference type="GeneID" id="4389902"/>
<dbReference type="EMBL" id="CH408030">
    <property type="protein sequence ID" value="EAQ91378.1"/>
    <property type="molecule type" value="Genomic_DNA"/>
</dbReference>
<reference evidence="2" key="1">
    <citation type="journal article" date="2015" name="Genome Announc.">
        <title>Draft genome sequence of the cellulolytic fungus Chaetomium globosum.</title>
        <authorList>
            <person name="Cuomo C.A."/>
            <person name="Untereiner W.A."/>
            <person name="Ma L.-J."/>
            <person name="Grabherr M."/>
            <person name="Birren B.W."/>
        </authorList>
    </citation>
    <scope>NUCLEOTIDE SEQUENCE [LARGE SCALE GENOMIC DNA]</scope>
    <source>
        <strain evidence="2">ATCC 6205 / CBS 148.51 / DSM 1962 / NBRC 6347 / NRRL 1970</strain>
    </source>
</reference>
<dbReference type="OrthoDB" id="10304209at2759"/>
<keyword evidence="2" id="KW-1185">Reference proteome</keyword>
<dbReference type="Proteomes" id="UP000001056">
    <property type="component" value="Unassembled WGS sequence"/>
</dbReference>
<dbReference type="VEuPathDB" id="FungiDB:CHGG_03313"/>
<dbReference type="AlphaFoldDB" id="Q2H8Z1"/>
<name>Q2H8Z1_CHAGB</name>
<dbReference type="RefSeq" id="XP_001229829.1">
    <property type="nucleotide sequence ID" value="XM_001229828.1"/>
</dbReference>
<protein>
    <submittedName>
        <fullName evidence="1">Uncharacterized protein</fullName>
    </submittedName>
</protein>
<organism evidence="1 2">
    <name type="scientific">Chaetomium globosum (strain ATCC 6205 / CBS 148.51 / DSM 1962 / NBRC 6347 / NRRL 1970)</name>
    <name type="common">Soil fungus</name>
    <dbReference type="NCBI Taxonomy" id="306901"/>
    <lineage>
        <taxon>Eukaryota</taxon>
        <taxon>Fungi</taxon>
        <taxon>Dikarya</taxon>
        <taxon>Ascomycota</taxon>
        <taxon>Pezizomycotina</taxon>
        <taxon>Sordariomycetes</taxon>
        <taxon>Sordariomycetidae</taxon>
        <taxon>Sordariales</taxon>
        <taxon>Chaetomiaceae</taxon>
        <taxon>Chaetomium</taxon>
    </lineage>
</organism>
<gene>
    <name evidence="1" type="ORF">CHGG_03313</name>
</gene>
<dbReference type="InParanoid" id="Q2H8Z1"/>